<evidence type="ECO:0000256" key="5">
    <source>
        <dbReference type="SAM" id="MobiDB-lite"/>
    </source>
</evidence>
<evidence type="ECO:0000256" key="1">
    <source>
        <dbReference type="ARBA" id="ARBA00004141"/>
    </source>
</evidence>
<dbReference type="GO" id="GO:0005886">
    <property type="term" value="C:plasma membrane"/>
    <property type="evidence" value="ECO:0007669"/>
    <property type="project" value="TreeGrafter"/>
</dbReference>
<dbReference type="InterPro" id="IPR036259">
    <property type="entry name" value="MFS_trans_sf"/>
</dbReference>
<feature type="compositionally biased region" description="Polar residues" evidence="5">
    <location>
        <begin position="123"/>
        <end position="132"/>
    </location>
</feature>
<name>A0A420I4P5_9PEZI</name>
<comment type="caution">
    <text evidence="6">The sequence shown here is derived from an EMBL/GenBank/DDBJ whole genome shotgun (WGS) entry which is preliminary data.</text>
</comment>
<dbReference type="Gene3D" id="1.20.1720.10">
    <property type="entry name" value="Multidrug resistance protein D"/>
    <property type="match status" value="1"/>
</dbReference>
<dbReference type="GO" id="GO:0022857">
    <property type="term" value="F:transmembrane transporter activity"/>
    <property type="evidence" value="ECO:0007669"/>
    <property type="project" value="TreeGrafter"/>
</dbReference>
<evidence type="ECO:0000256" key="3">
    <source>
        <dbReference type="ARBA" id="ARBA00022989"/>
    </source>
</evidence>
<dbReference type="EMBL" id="MCBR01013036">
    <property type="protein sequence ID" value="RKF64678.1"/>
    <property type="molecule type" value="Genomic_DNA"/>
</dbReference>
<dbReference type="OrthoDB" id="4500315at2759"/>
<dbReference type="PANTHER" id="PTHR23502:SF4">
    <property type="entry name" value="MAJOR FACILITATOR SUPERFAMILY (MFS) PROFILE DOMAIN-CONTAINING PROTEIN-RELATED"/>
    <property type="match status" value="1"/>
</dbReference>
<proteinExistence type="predicted"/>
<gene>
    <name evidence="6" type="ORF">GcC1_130019</name>
</gene>
<comment type="subcellular location">
    <subcellularLocation>
        <location evidence="1">Membrane</location>
        <topology evidence="1">Multi-pass membrane protein</topology>
    </subcellularLocation>
</comment>
<sequence length="143" mass="16135">MGRVLQGISVSPIECLPSATITEVYFLHERAYRIGIYSLLLLGGKNLVPLVSAAIIESYDWRWVFWSVELNNMTNDWKSNREKDRGPESFWERTPLSSLVSEGNLNNPICSDSRENYSESRRAASQTDQSMDIDNVGPAHPGN</sequence>
<keyword evidence="2" id="KW-0812">Transmembrane</keyword>
<reference evidence="6 7" key="1">
    <citation type="journal article" date="2018" name="BMC Genomics">
        <title>Comparative genome analyses reveal sequence features reflecting distinct modes of host-adaptation between dicot and monocot powdery mildew.</title>
        <authorList>
            <person name="Wu Y."/>
            <person name="Ma X."/>
            <person name="Pan Z."/>
            <person name="Kale S.D."/>
            <person name="Song Y."/>
            <person name="King H."/>
            <person name="Zhang Q."/>
            <person name="Presley C."/>
            <person name="Deng X."/>
            <person name="Wei C.I."/>
            <person name="Xiao S."/>
        </authorList>
    </citation>
    <scope>NUCLEOTIDE SEQUENCE [LARGE SCALE GENOMIC DNA]</scope>
    <source>
        <strain evidence="6">UCSC1</strain>
    </source>
</reference>
<keyword evidence="4" id="KW-0472">Membrane</keyword>
<evidence type="ECO:0000256" key="2">
    <source>
        <dbReference type="ARBA" id="ARBA00022692"/>
    </source>
</evidence>
<evidence type="ECO:0000313" key="7">
    <source>
        <dbReference type="Proteomes" id="UP000285405"/>
    </source>
</evidence>
<dbReference type="PANTHER" id="PTHR23502">
    <property type="entry name" value="MAJOR FACILITATOR SUPERFAMILY"/>
    <property type="match status" value="1"/>
</dbReference>
<feature type="region of interest" description="Disordered" evidence="5">
    <location>
        <begin position="99"/>
        <end position="143"/>
    </location>
</feature>
<dbReference type="Proteomes" id="UP000285405">
    <property type="component" value="Unassembled WGS sequence"/>
</dbReference>
<protein>
    <submittedName>
        <fullName evidence="6">Uncharacterized protein</fullName>
    </submittedName>
</protein>
<dbReference type="SUPFAM" id="SSF103473">
    <property type="entry name" value="MFS general substrate transporter"/>
    <property type="match status" value="1"/>
</dbReference>
<keyword evidence="3" id="KW-1133">Transmembrane helix</keyword>
<organism evidence="6 7">
    <name type="scientific">Golovinomyces cichoracearum</name>
    <dbReference type="NCBI Taxonomy" id="62708"/>
    <lineage>
        <taxon>Eukaryota</taxon>
        <taxon>Fungi</taxon>
        <taxon>Dikarya</taxon>
        <taxon>Ascomycota</taxon>
        <taxon>Pezizomycotina</taxon>
        <taxon>Leotiomycetes</taxon>
        <taxon>Erysiphales</taxon>
        <taxon>Erysiphaceae</taxon>
        <taxon>Golovinomyces</taxon>
    </lineage>
</organism>
<feature type="non-terminal residue" evidence="6">
    <location>
        <position position="143"/>
    </location>
</feature>
<feature type="compositionally biased region" description="Polar residues" evidence="5">
    <location>
        <begin position="99"/>
        <end position="110"/>
    </location>
</feature>
<dbReference type="AlphaFoldDB" id="A0A420I4P5"/>
<accession>A0A420I4P5</accession>
<evidence type="ECO:0000313" key="6">
    <source>
        <dbReference type="EMBL" id="RKF64678.1"/>
    </source>
</evidence>
<evidence type="ECO:0000256" key="4">
    <source>
        <dbReference type="ARBA" id="ARBA00023136"/>
    </source>
</evidence>
<feature type="compositionally biased region" description="Basic and acidic residues" evidence="5">
    <location>
        <begin position="112"/>
        <end position="122"/>
    </location>
</feature>